<sequence length="333" mass="39112">MLLFNRLLKPRLFLNLQKCLCVTASRPPSEYWVLGEVGSYSCPSAHHKITPNISPHSIPSRPIDHIISYEYFLQLPIGLFFGPLTLPPSESEGEYKCINDIQHRRRKMKKHKRRKWRKKFASLIRKFQMQREKKNERKLQELLELWRSRSEAWDPAEKIEQRLMFARRSGYFDTTKPRLETSNPVSDTIEGQKALLDATSIIRDLTLALNRVYENIRDVQGTRRLNADLSKNFKEHVETFQHCRNTVKRTFNTVLEACSSFGIDNPEDIIPYADTPEVPIEPNTDNEKVSQLKVERETLLKEIAEVDRELLRYREVLTSALWELNDLMYPVNN</sequence>
<dbReference type="WBParaSite" id="TASK_0000914901-mRNA-1">
    <property type="protein sequence ID" value="TASK_0000914901-mRNA-1"/>
    <property type="gene ID" value="TASK_0000914901"/>
</dbReference>
<protein>
    <submittedName>
        <fullName evidence="4">Mediator of RNA polymerase II transcription subunit 30</fullName>
    </submittedName>
</protein>
<reference evidence="2 3" key="2">
    <citation type="submission" date="2018-11" db="EMBL/GenBank/DDBJ databases">
        <authorList>
            <consortium name="Pathogen Informatics"/>
        </authorList>
    </citation>
    <scope>NUCLEOTIDE SEQUENCE [LARGE SCALE GENOMIC DNA]</scope>
</reference>
<feature type="coiled-coil region" evidence="1">
    <location>
        <begin position="289"/>
        <end position="316"/>
    </location>
</feature>
<evidence type="ECO:0000313" key="4">
    <source>
        <dbReference type="WBParaSite" id="TASK_0000914901-mRNA-1"/>
    </source>
</evidence>
<proteinExistence type="predicted"/>
<dbReference type="Proteomes" id="UP000282613">
    <property type="component" value="Unassembled WGS sequence"/>
</dbReference>
<gene>
    <name evidence="2" type="ORF">TASK_LOCUS9150</name>
</gene>
<evidence type="ECO:0000313" key="2">
    <source>
        <dbReference type="EMBL" id="VDK42012.1"/>
    </source>
</evidence>
<dbReference type="OrthoDB" id="6263794at2759"/>
<keyword evidence="3" id="KW-1185">Reference proteome</keyword>
<keyword evidence="1" id="KW-0175">Coiled coil</keyword>
<dbReference type="STRING" id="60517.A0A0R3WEB5"/>
<dbReference type="EMBL" id="UYRS01019002">
    <property type="protein sequence ID" value="VDK42012.1"/>
    <property type="molecule type" value="Genomic_DNA"/>
</dbReference>
<name>A0A0R3WEB5_TAEAS</name>
<evidence type="ECO:0000313" key="3">
    <source>
        <dbReference type="Proteomes" id="UP000282613"/>
    </source>
</evidence>
<accession>A0A0R3WEB5</accession>
<organism evidence="4">
    <name type="scientific">Taenia asiatica</name>
    <name type="common">Asian tapeworm</name>
    <dbReference type="NCBI Taxonomy" id="60517"/>
    <lineage>
        <taxon>Eukaryota</taxon>
        <taxon>Metazoa</taxon>
        <taxon>Spiralia</taxon>
        <taxon>Lophotrochozoa</taxon>
        <taxon>Platyhelminthes</taxon>
        <taxon>Cestoda</taxon>
        <taxon>Eucestoda</taxon>
        <taxon>Cyclophyllidea</taxon>
        <taxon>Taeniidae</taxon>
        <taxon>Taenia</taxon>
    </lineage>
</organism>
<evidence type="ECO:0000256" key="1">
    <source>
        <dbReference type="SAM" id="Coils"/>
    </source>
</evidence>
<dbReference type="AlphaFoldDB" id="A0A0R3WEB5"/>
<reference evidence="4" key="1">
    <citation type="submission" date="2016-04" db="UniProtKB">
        <authorList>
            <consortium name="WormBaseParasite"/>
        </authorList>
    </citation>
    <scope>IDENTIFICATION</scope>
</reference>